<dbReference type="STRING" id="1128398.Curi_c11610"/>
<keyword evidence="6 8" id="KW-1133">Transmembrane helix</keyword>
<dbReference type="EMBL" id="CP003326">
    <property type="protein sequence ID" value="AFS78174.1"/>
    <property type="molecule type" value="Genomic_DNA"/>
</dbReference>
<dbReference type="Pfam" id="PF03547">
    <property type="entry name" value="Mem_trans"/>
    <property type="match status" value="1"/>
</dbReference>
<evidence type="ECO:0000256" key="1">
    <source>
        <dbReference type="ARBA" id="ARBA00004651"/>
    </source>
</evidence>
<feature type="transmembrane region" description="Helical" evidence="8">
    <location>
        <begin position="64"/>
        <end position="83"/>
    </location>
</feature>
<dbReference type="GO" id="GO:0005886">
    <property type="term" value="C:plasma membrane"/>
    <property type="evidence" value="ECO:0007669"/>
    <property type="project" value="UniProtKB-SubCell"/>
</dbReference>
<dbReference type="Gene3D" id="1.20.1530.20">
    <property type="match status" value="1"/>
</dbReference>
<dbReference type="OrthoDB" id="9798064at2"/>
<evidence type="ECO:0000256" key="4">
    <source>
        <dbReference type="ARBA" id="ARBA00022475"/>
    </source>
</evidence>
<keyword evidence="7 8" id="KW-0472">Membrane</keyword>
<feature type="transmembrane region" description="Helical" evidence="8">
    <location>
        <begin position="195"/>
        <end position="214"/>
    </location>
</feature>
<gene>
    <name evidence="9" type="ordered locus">Curi_c11610</name>
</gene>
<evidence type="ECO:0000256" key="8">
    <source>
        <dbReference type="SAM" id="Phobius"/>
    </source>
</evidence>
<dbReference type="KEGG" id="cad:Curi_c11610"/>
<dbReference type="PANTHER" id="PTHR36838">
    <property type="entry name" value="AUXIN EFFLUX CARRIER FAMILY PROTEIN"/>
    <property type="match status" value="1"/>
</dbReference>
<keyword evidence="5 8" id="KW-0812">Transmembrane</keyword>
<dbReference type="PANTHER" id="PTHR36838:SF1">
    <property type="entry name" value="SLR1864 PROTEIN"/>
    <property type="match status" value="1"/>
</dbReference>
<organism evidence="9 10">
    <name type="scientific">Gottschalkia acidurici (strain ATCC 7906 / DSM 604 / BCRC 14475 / CIP 104303 / KCTC 5404 / NCIMB 10678 / 9a)</name>
    <name type="common">Clostridium acidurici</name>
    <dbReference type="NCBI Taxonomy" id="1128398"/>
    <lineage>
        <taxon>Bacteria</taxon>
        <taxon>Bacillati</taxon>
        <taxon>Bacillota</taxon>
        <taxon>Tissierellia</taxon>
        <taxon>Tissierellales</taxon>
        <taxon>Gottschalkiaceae</taxon>
        <taxon>Gottschalkia</taxon>
    </lineage>
</organism>
<evidence type="ECO:0000256" key="5">
    <source>
        <dbReference type="ARBA" id="ARBA00022692"/>
    </source>
</evidence>
<accession>K0AY58</accession>
<protein>
    <submittedName>
        <fullName evidence="9">Auxin efflux carrier</fullName>
    </submittedName>
</protein>
<feature type="transmembrane region" description="Helical" evidence="8">
    <location>
        <begin position="103"/>
        <end position="122"/>
    </location>
</feature>
<comment type="similarity">
    <text evidence="2">Belongs to the auxin efflux carrier (TC 2.A.69) family.</text>
</comment>
<dbReference type="AlphaFoldDB" id="K0AY58"/>
<sequence length="312" mass="34984">MAFTSVLEQTITLFLLVILGFVIRKRNIITDEIIRGFSDFVLKVTLPLFIIVSMDKEFSKDRLIYSGIIIFISIFTYFIKAVISKIFTNSLNIKEPQKGVYRFLIFFSNSGFMGIPVANALYGDDGVFYAAILNITFNILLWTFGVKLVSQDNTKEENVMKKLLTNPGVFSVIIGLIIFLTPLKLPKLLYDPMNMVGSITSPLAMIVVGGILGATELGSMFRNKKLMLASLIRLIVIPLIFIFMLLPFKLPEIIVGMTIIIDAMPAAANTAMFTRMYNSDYNLASQGVFLTTLINILTTPLILYIFSKTFNL</sequence>
<feature type="transmembrane region" description="Helical" evidence="8">
    <location>
        <begin position="6"/>
        <end position="24"/>
    </location>
</feature>
<dbReference type="eggNOG" id="COG0679">
    <property type="taxonomic scope" value="Bacteria"/>
</dbReference>
<feature type="transmembrane region" description="Helical" evidence="8">
    <location>
        <begin position="226"/>
        <end position="247"/>
    </location>
</feature>
<keyword evidence="10" id="KW-1185">Reference proteome</keyword>
<keyword evidence="3" id="KW-0813">Transport</keyword>
<feature type="transmembrane region" description="Helical" evidence="8">
    <location>
        <begin position="283"/>
        <end position="306"/>
    </location>
</feature>
<dbReference type="InterPro" id="IPR004776">
    <property type="entry name" value="Mem_transp_PIN-like"/>
</dbReference>
<feature type="transmembrane region" description="Helical" evidence="8">
    <location>
        <begin position="36"/>
        <end position="52"/>
    </location>
</feature>
<dbReference type="InterPro" id="IPR038770">
    <property type="entry name" value="Na+/solute_symporter_sf"/>
</dbReference>
<evidence type="ECO:0000256" key="6">
    <source>
        <dbReference type="ARBA" id="ARBA00022989"/>
    </source>
</evidence>
<dbReference type="PATRIC" id="fig|1128398.3.peg.1171"/>
<dbReference type="Proteomes" id="UP000006094">
    <property type="component" value="Chromosome"/>
</dbReference>
<feature type="transmembrane region" description="Helical" evidence="8">
    <location>
        <begin position="128"/>
        <end position="150"/>
    </location>
</feature>
<evidence type="ECO:0000256" key="7">
    <source>
        <dbReference type="ARBA" id="ARBA00023136"/>
    </source>
</evidence>
<dbReference type="RefSeq" id="WP_014967311.1">
    <property type="nucleotide sequence ID" value="NC_018664.1"/>
</dbReference>
<reference evidence="9 10" key="1">
    <citation type="journal article" date="2012" name="PLoS ONE">
        <title>The purine-utilizing bacterium Clostridium acidurici 9a: a genome-guided metabolic reconsideration.</title>
        <authorList>
            <person name="Hartwich K."/>
            <person name="Poehlein A."/>
            <person name="Daniel R."/>
        </authorList>
    </citation>
    <scope>NUCLEOTIDE SEQUENCE [LARGE SCALE GENOMIC DNA]</scope>
    <source>
        <strain evidence="10">ATCC 7906 / DSM 604 / BCRC 14475 / CIP 104303 / KCTC 5404 / NCIMB 10678 / 9a</strain>
    </source>
</reference>
<proteinExistence type="inferred from homology"/>
<name>K0AY58_GOTA9</name>
<evidence type="ECO:0000256" key="3">
    <source>
        <dbReference type="ARBA" id="ARBA00022448"/>
    </source>
</evidence>
<evidence type="ECO:0000313" key="9">
    <source>
        <dbReference type="EMBL" id="AFS78174.1"/>
    </source>
</evidence>
<dbReference type="HOGENOM" id="CLU_056175_1_0_9"/>
<dbReference type="GO" id="GO:0055085">
    <property type="term" value="P:transmembrane transport"/>
    <property type="evidence" value="ECO:0007669"/>
    <property type="project" value="InterPro"/>
</dbReference>
<comment type="subcellular location">
    <subcellularLocation>
        <location evidence="1">Cell membrane</location>
        <topology evidence="1">Multi-pass membrane protein</topology>
    </subcellularLocation>
</comment>
<feature type="transmembrane region" description="Helical" evidence="8">
    <location>
        <begin position="162"/>
        <end position="183"/>
    </location>
</feature>
<evidence type="ECO:0000313" key="10">
    <source>
        <dbReference type="Proteomes" id="UP000006094"/>
    </source>
</evidence>
<keyword evidence="4" id="KW-1003">Cell membrane</keyword>
<evidence type="ECO:0000256" key="2">
    <source>
        <dbReference type="ARBA" id="ARBA00010145"/>
    </source>
</evidence>
<feature type="transmembrane region" description="Helical" evidence="8">
    <location>
        <begin position="253"/>
        <end position="271"/>
    </location>
</feature>